<protein>
    <submittedName>
        <fullName evidence="2">Uncharacterized protein</fullName>
    </submittedName>
</protein>
<organism evidence="2 3">
    <name type="scientific">Brevibacillus parabrevis</name>
    <dbReference type="NCBI Taxonomy" id="54914"/>
    <lineage>
        <taxon>Bacteria</taxon>
        <taxon>Bacillati</taxon>
        <taxon>Bacillota</taxon>
        <taxon>Bacilli</taxon>
        <taxon>Bacillales</taxon>
        <taxon>Paenibacillaceae</taxon>
        <taxon>Brevibacillus</taxon>
    </lineage>
</organism>
<sequence length="140" mass="16207">MAITQRGRLDLLKEVYKNQQTEGKFTHETLNCNDKSSLLKYTAYLYLEDHGWLAINEVNQSEYVVRITGKGIDIVEKRAKKKLLKVFLNWAVVGYTLFVIWFLFRLFQFGEISNGDNSFIALVGFLFTMLGTLIAVNDRE</sequence>
<evidence type="ECO:0000313" key="3">
    <source>
        <dbReference type="Proteomes" id="UP000316882"/>
    </source>
</evidence>
<keyword evidence="1" id="KW-0812">Transmembrane</keyword>
<dbReference type="Proteomes" id="UP000316882">
    <property type="component" value="Unassembled WGS sequence"/>
</dbReference>
<proteinExistence type="predicted"/>
<reference evidence="2 3" key="1">
    <citation type="submission" date="2019-06" db="EMBL/GenBank/DDBJ databases">
        <title>Whole genome shotgun sequence of Brevibacillus parabrevis NBRC 12334.</title>
        <authorList>
            <person name="Hosoyama A."/>
            <person name="Uohara A."/>
            <person name="Ohji S."/>
            <person name="Ichikawa N."/>
        </authorList>
    </citation>
    <scope>NUCLEOTIDE SEQUENCE [LARGE SCALE GENOMIC DNA]</scope>
    <source>
        <strain evidence="2 3">NBRC 12334</strain>
    </source>
</reference>
<dbReference type="AlphaFoldDB" id="A0A4Y3PMV7"/>
<gene>
    <name evidence="2" type="ORF">BPA01_22380</name>
</gene>
<name>A0A4Y3PMV7_BREPA</name>
<keyword evidence="3" id="KW-1185">Reference proteome</keyword>
<dbReference type="RefSeq" id="WP_122963627.1">
    <property type="nucleotide sequence ID" value="NZ_BJMH01000009.1"/>
</dbReference>
<evidence type="ECO:0000256" key="1">
    <source>
        <dbReference type="SAM" id="Phobius"/>
    </source>
</evidence>
<keyword evidence="1" id="KW-1133">Transmembrane helix</keyword>
<accession>A0A4Y3PMV7</accession>
<feature type="transmembrane region" description="Helical" evidence="1">
    <location>
        <begin position="119"/>
        <end position="136"/>
    </location>
</feature>
<keyword evidence="1" id="KW-0472">Membrane</keyword>
<comment type="caution">
    <text evidence="2">The sequence shown here is derived from an EMBL/GenBank/DDBJ whole genome shotgun (WGS) entry which is preliminary data.</text>
</comment>
<feature type="transmembrane region" description="Helical" evidence="1">
    <location>
        <begin position="87"/>
        <end position="107"/>
    </location>
</feature>
<evidence type="ECO:0000313" key="2">
    <source>
        <dbReference type="EMBL" id="GEB32658.1"/>
    </source>
</evidence>
<dbReference type="EMBL" id="BJMH01000009">
    <property type="protein sequence ID" value="GEB32658.1"/>
    <property type="molecule type" value="Genomic_DNA"/>
</dbReference>
<dbReference type="GeneID" id="87613674"/>